<dbReference type="Gene3D" id="2.60.200.20">
    <property type="match status" value="1"/>
</dbReference>
<feature type="compositionally biased region" description="Polar residues" evidence="1">
    <location>
        <begin position="340"/>
        <end position="356"/>
    </location>
</feature>
<feature type="transmembrane region" description="Helical" evidence="2">
    <location>
        <begin position="290"/>
        <end position="310"/>
    </location>
</feature>
<gene>
    <name evidence="4" type="ORF">CIL03_01740</name>
</gene>
<keyword evidence="2" id="KW-0472">Membrane</keyword>
<evidence type="ECO:0000256" key="2">
    <source>
        <dbReference type="SAM" id="Phobius"/>
    </source>
</evidence>
<dbReference type="CDD" id="cd00060">
    <property type="entry name" value="FHA"/>
    <property type="match status" value="1"/>
</dbReference>
<accession>A0A265NDJ3</accession>
<feature type="compositionally biased region" description="Basic and acidic residues" evidence="1">
    <location>
        <begin position="322"/>
        <end position="339"/>
    </location>
</feature>
<feature type="region of interest" description="Disordered" evidence="1">
    <location>
        <begin position="322"/>
        <end position="356"/>
    </location>
</feature>
<keyword evidence="5" id="KW-1185">Reference proteome</keyword>
<keyword evidence="2" id="KW-1133">Transmembrane helix</keyword>
<comment type="caution">
    <text evidence="4">The sequence shown here is derived from an EMBL/GenBank/DDBJ whole genome shotgun (WGS) entry which is preliminary data.</text>
</comment>
<keyword evidence="2" id="KW-0812">Transmembrane</keyword>
<evidence type="ECO:0000256" key="1">
    <source>
        <dbReference type="SAM" id="MobiDB-lite"/>
    </source>
</evidence>
<sequence>MGTIYNLNYDYSHQNGHSIIFNKKNDEELTSEDLNAVQLKMMQSNKIPHLLKMSVEDMDLTSKLHYDITSKRKLISYFRDNSTSMNDYYQLFLSIITTLENTGSYMLDQQNFIIKQEFIYIGEHAGDVYLTYLPVANLEKDTDVTEDFKKLLTDVAGEVEGLQGNEFKSILNYIKNTAFSFSGLKKLLLELIALRSNVNIPNEQYGFGNGPYNSVNNYNMPVQAANPYVRQNQQPAHSQEKASEIQPAETQKSKKKLPPLSSREKVYMFAGSLLALAMVWKLFDINPSRAMLLVSGFLSVVIIAALVVYWRVWRPGVKPVETELEKEKDADHKPTETQKRPVQTPNPQFNQNYSFQAPDQGNPAYSNVAPFPSQNSAAAATLAVDTTLLADNSEDTVLLEDEGNLSFAKKDSKAEVLAVLLKSTPEGQTERIDIDANNFLIGRNTESVNYTEEAVGVSRIHVEIIKIDGSSYGLKDLGSKNGSKLNGNAMVPYKIYALNEDDSFELGKASYTFKWSNS</sequence>
<name>A0A265NDJ3_9BACI</name>
<protein>
    <recommendedName>
        <fullName evidence="3">FHA domain-containing protein</fullName>
    </recommendedName>
</protein>
<evidence type="ECO:0000313" key="4">
    <source>
        <dbReference type="EMBL" id="OZU89887.1"/>
    </source>
</evidence>
<dbReference type="RefSeq" id="WP_094883488.1">
    <property type="nucleotide sequence ID" value="NZ_NPMS01000001.1"/>
</dbReference>
<dbReference type="InterPro" id="IPR045962">
    <property type="entry name" value="DUF6382"/>
</dbReference>
<feature type="transmembrane region" description="Helical" evidence="2">
    <location>
        <begin position="266"/>
        <end position="283"/>
    </location>
</feature>
<dbReference type="PROSITE" id="PS50006">
    <property type="entry name" value="FHA_DOMAIN"/>
    <property type="match status" value="1"/>
</dbReference>
<dbReference type="InterPro" id="IPR000253">
    <property type="entry name" value="FHA_dom"/>
</dbReference>
<reference evidence="4 5" key="1">
    <citation type="submission" date="2017-08" db="EMBL/GenBank/DDBJ databases">
        <title>Virgibacillus indicus sp. nov. and Virgibacillus profoundi sp. nov, two moderately halophilic bacteria isolated from marine sediment by using the Microfluidic Streak Plate.</title>
        <authorList>
            <person name="Xu B."/>
            <person name="Hu B."/>
            <person name="Wang J."/>
            <person name="Zhu Y."/>
            <person name="Huang L."/>
            <person name="Du W."/>
            <person name="Huang Y."/>
        </authorList>
    </citation>
    <scope>NUCLEOTIDE SEQUENCE [LARGE SCALE GENOMIC DNA]</scope>
    <source>
        <strain evidence="4 5">IO3-P2-C2</strain>
    </source>
</reference>
<organism evidence="4 5">
    <name type="scientific">Virgibacillus indicus</name>
    <dbReference type="NCBI Taxonomy" id="2024554"/>
    <lineage>
        <taxon>Bacteria</taxon>
        <taxon>Bacillati</taxon>
        <taxon>Bacillota</taxon>
        <taxon>Bacilli</taxon>
        <taxon>Bacillales</taxon>
        <taxon>Bacillaceae</taxon>
        <taxon>Virgibacillus</taxon>
    </lineage>
</organism>
<feature type="region of interest" description="Disordered" evidence="1">
    <location>
        <begin position="230"/>
        <end position="257"/>
    </location>
</feature>
<dbReference type="Pfam" id="PF00498">
    <property type="entry name" value="FHA"/>
    <property type="match status" value="1"/>
</dbReference>
<dbReference type="InterPro" id="IPR008984">
    <property type="entry name" value="SMAD_FHA_dom_sf"/>
</dbReference>
<evidence type="ECO:0000313" key="5">
    <source>
        <dbReference type="Proteomes" id="UP000216498"/>
    </source>
</evidence>
<feature type="domain" description="FHA" evidence="3">
    <location>
        <begin position="439"/>
        <end position="490"/>
    </location>
</feature>
<dbReference type="OrthoDB" id="9783862at2"/>
<dbReference type="AlphaFoldDB" id="A0A265NDJ3"/>
<dbReference type="SUPFAM" id="SSF49879">
    <property type="entry name" value="SMAD/FHA domain"/>
    <property type="match status" value="1"/>
</dbReference>
<dbReference type="Proteomes" id="UP000216498">
    <property type="component" value="Unassembled WGS sequence"/>
</dbReference>
<dbReference type="EMBL" id="NPMS01000001">
    <property type="protein sequence ID" value="OZU89887.1"/>
    <property type="molecule type" value="Genomic_DNA"/>
</dbReference>
<evidence type="ECO:0000259" key="3">
    <source>
        <dbReference type="PROSITE" id="PS50006"/>
    </source>
</evidence>
<dbReference type="Pfam" id="PF19909">
    <property type="entry name" value="DUF6382"/>
    <property type="match status" value="1"/>
</dbReference>
<proteinExistence type="predicted"/>